<keyword evidence="1" id="KW-1133">Transmembrane helix</keyword>
<gene>
    <name evidence="2" type="ORF">M6D93_15400</name>
</gene>
<accession>A0ABY4QXV6</accession>
<dbReference type="Proteomes" id="UP001056336">
    <property type="component" value="Chromosome"/>
</dbReference>
<reference evidence="2" key="1">
    <citation type="journal article" date="2018" name="Int. J. Syst. Evol. Microbiol.">
        <title>Jatrophihabitans telluris sp. nov., isolated from sediment soil of lava forest wetlands and the emended description of the genus Jatrophihabitans.</title>
        <authorList>
            <person name="Lee K.C."/>
            <person name="Suh M.K."/>
            <person name="Eom M.K."/>
            <person name="Kim K.K."/>
            <person name="Kim J.S."/>
            <person name="Kim D.S."/>
            <person name="Ko S.H."/>
            <person name="Shin Y.K."/>
            <person name="Lee J.S."/>
        </authorList>
    </citation>
    <scope>NUCLEOTIDE SEQUENCE</scope>
    <source>
        <strain evidence="2">N237</strain>
    </source>
</reference>
<keyword evidence="3" id="KW-1185">Reference proteome</keyword>
<organism evidence="2 3">
    <name type="scientific">Jatrophihabitans telluris</name>
    <dbReference type="NCBI Taxonomy" id="2038343"/>
    <lineage>
        <taxon>Bacteria</taxon>
        <taxon>Bacillati</taxon>
        <taxon>Actinomycetota</taxon>
        <taxon>Actinomycetes</taxon>
        <taxon>Jatrophihabitantales</taxon>
        <taxon>Jatrophihabitantaceae</taxon>
        <taxon>Jatrophihabitans</taxon>
    </lineage>
</organism>
<feature type="transmembrane region" description="Helical" evidence="1">
    <location>
        <begin position="14"/>
        <end position="33"/>
    </location>
</feature>
<name>A0ABY4QXV6_9ACTN</name>
<feature type="transmembrane region" description="Helical" evidence="1">
    <location>
        <begin position="39"/>
        <end position="59"/>
    </location>
</feature>
<keyword evidence="1" id="KW-0812">Transmembrane</keyword>
<dbReference type="EMBL" id="CP097332">
    <property type="protein sequence ID" value="UQX87676.1"/>
    <property type="molecule type" value="Genomic_DNA"/>
</dbReference>
<evidence type="ECO:0000256" key="1">
    <source>
        <dbReference type="SAM" id="Phobius"/>
    </source>
</evidence>
<evidence type="ECO:0008006" key="4">
    <source>
        <dbReference type="Google" id="ProtNLM"/>
    </source>
</evidence>
<reference evidence="2" key="2">
    <citation type="submission" date="2022-05" db="EMBL/GenBank/DDBJ databases">
        <authorList>
            <person name="Kim J.-S."/>
            <person name="Lee K."/>
            <person name="Suh M."/>
            <person name="Eom M."/>
            <person name="Kim J.-S."/>
            <person name="Kim D.-S."/>
            <person name="Ko S.-H."/>
            <person name="Shin Y."/>
            <person name="Lee J.-S."/>
        </authorList>
    </citation>
    <scope>NUCLEOTIDE SEQUENCE</scope>
    <source>
        <strain evidence="2">N237</strain>
    </source>
</reference>
<feature type="transmembrane region" description="Helical" evidence="1">
    <location>
        <begin position="64"/>
        <end position="83"/>
    </location>
</feature>
<proteinExistence type="predicted"/>
<protein>
    <recommendedName>
        <fullName evidence="4">Integral membrane protein</fullName>
    </recommendedName>
</protein>
<keyword evidence="1" id="KW-0472">Membrane</keyword>
<feature type="transmembrane region" description="Helical" evidence="1">
    <location>
        <begin position="111"/>
        <end position="133"/>
    </location>
</feature>
<evidence type="ECO:0000313" key="2">
    <source>
        <dbReference type="EMBL" id="UQX87676.1"/>
    </source>
</evidence>
<sequence>MSVDFRRPTGPDRWLPAWFLLWMLVGVGGMLSLLTILTIGIFVLPVTVVIVLALALLVYRRPAVLTGVGGALAGPALPLWLVAYLNRDGPGTVCTRTADGGSSCADEWSPWPFFFGGLAFVVLGVLLTVLLAARARASRVSG</sequence>
<evidence type="ECO:0000313" key="3">
    <source>
        <dbReference type="Proteomes" id="UP001056336"/>
    </source>
</evidence>
<dbReference type="RefSeq" id="WP_249770431.1">
    <property type="nucleotide sequence ID" value="NZ_CP097332.1"/>
</dbReference>